<feature type="domain" description="Methyltransferase" evidence="1">
    <location>
        <begin position="65"/>
        <end position="207"/>
    </location>
</feature>
<dbReference type="CDD" id="cd02440">
    <property type="entry name" value="AdoMet_MTases"/>
    <property type="match status" value="1"/>
</dbReference>
<dbReference type="AlphaFoldDB" id="A0A1F5B0M5"/>
<sequence>MNMRNKTSDQEGGGSLLYPEKYENPFFIDKYTALWAYGYKNGIGYSEGLYRTINELGFTYFERNGNYKILDIGCGAGRTSADYAKFFNKSGVVGIDNARLMIDMACRLHFMQDDIVFDMSRVGFGKLKIKGEKIGNLQFHHLGLDEFYIKTAKEDFDIITAVNIIDRVSDIKNVLDSTYNLLKKSGILILSTPLNFANVQDWNSYGSYESFMGLIRESGFLADVAFDNFMYKEILDNRGAIEEYPTIIMRLKKI</sequence>
<name>A0A1F5B0M5_9BACT</name>
<reference evidence="2 3" key="1">
    <citation type="journal article" date="2016" name="Nat. Commun.">
        <title>Thousands of microbial genomes shed light on interconnected biogeochemical processes in an aquifer system.</title>
        <authorList>
            <person name="Anantharaman K."/>
            <person name="Brown C.T."/>
            <person name="Hug L.A."/>
            <person name="Sharon I."/>
            <person name="Castelle C.J."/>
            <person name="Probst A.J."/>
            <person name="Thomas B.C."/>
            <person name="Singh A."/>
            <person name="Wilkins M.J."/>
            <person name="Karaoz U."/>
            <person name="Brodie E.L."/>
            <person name="Williams K.H."/>
            <person name="Hubbard S.S."/>
            <person name="Banfield J.F."/>
        </authorList>
    </citation>
    <scope>NUCLEOTIDE SEQUENCE [LARGE SCALE GENOMIC DNA]</scope>
</reference>
<dbReference type="InterPro" id="IPR025714">
    <property type="entry name" value="Methyltranfer_dom"/>
</dbReference>
<dbReference type="PANTHER" id="PTHR45445">
    <property type="match status" value="1"/>
</dbReference>
<dbReference type="PANTHER" id="PTHR45445:SF2">
    <property type="entry name" value="METHYLTRANSFERASE TYPE 11 DOMAIN-CONTAINING PROTEIN"/>
    <property type="match status" value="1"/>
</dbReference>
<organism evidence="2 3">
    <name type="scientific">Candidatus Azambacteria bacterium RBG_16_47_10</name>
    <dbReference type="NCBI Taxonomy" id="1797292"/>
    <lineage>
        <taxon>Bacteria</taxon>
        <taxon>Candidatus Azamiibacteriota</taxon>
    </lineage>
</organism>
<gene>
    <name evidence="2" type="ORF">A2Z10_00895</name>
</gene>
<evidence type="ECO:0000259" key="1">
    <source>
        <dbReference type="Pfam" id="PF13847"/>
    </source>
</evidence>
<proteinExistence type="predicted"/>
<protein>
    <recommendedName>
        <fullName evidence="1">Methyltransferase domain-containing protein</fullName>
    </recommendedName>
</protein>
<dbReference type="InterPro" id="IPR029063">
    <property type="entry name" value="SAM-dependent_MTases_sf"/>
</dbReference>
<dbReference type="Proteomes" id="UP000176639">
    <property type="component" value="Unassembled WGS sequence"/>
</dbReference>
<evidence type="ECO:0000313" key="2">
    <source>
        <dbReference type="EMBL" id="OGD24054.1"/>
    </source>
</evidence>
<evidence type="ECO:0000313" key="3">
    <source>
        <dbReference type="Proteomes" id="UP000176639"/>
    </source>
</evidence>
<dbReference type="Pfam" id="PF13847">
    <property type="entry name" value="Methyltransf_31"/>
    <property type="match status" value="1"/>
</dbReference>
<dbReference type="Gene3D" id="3.40.50.150">
    <property type="entry name" value="Vaccinia Virus protein VP39"/>
    <property type="match status" value="1"/>
</dbReference>
<comment type="caution">
    <text evidence="2">The sequence shown here is derived from an EMBL/GenBank/DDBJ whole genome shotgun (WGS) entry which is preliminary data.</text>
</comment>
<accession>A0A1F5B0M5</accession>
<dbReference type="EMBL" id="MEYI01000016">
    <property type="protein sequence ID" value="OGD24054.1"/>
    <property type="molecule type" value="Genomic_DNA"/>
</dbReference>
<dbReference type="SUPFAM" id="SSF53335">
    <property type="entry name" value="S-adenosyl-L-methionine-dependent methyltransferases"/>
    <property type="match status" value="1"/>
</dbReference>